<dbReference type="EMBL" id="AQHV01000014">
    <property type="protein sequence ID" value="KKB53486.1"/>
    <property type="molecule type" value="Genomic_DNA"/>
</dbReference>
<organism evidence="4 5">
    <name type="scientific">Parabacteroides goldsteinii DSM 19448 = WAL 12034</name>
    <dbReference type="NCBI Taxonomy" id="927665"/>
    <lineage>
        <taxon>Bacteria</taxon>
        <taxon>Pseudomonadati</taxon>
        <taxon>Bacteroidota</taxon>
        <taxon>Bacteroidia</taxon>
        <taxon>Bacteroidales</taxon>
        <taxon>Tannerellaceae</taxon>
        <taxon>Parabacteroides</taxon>
    </lineage>
</organism>
<comment type="caution">
    <text evidence="4">The sequence shown here is derived from an EMBL/GenBank/DDBJ whole genome shotgun (WGS) entry which is preliminary data.</text>
</comment>
<evidence type="ECO:0000259" key="3">
    <source>
        <dbReference type="Pfam" id="PF13505"/>
    </source>
</evidence>
<dbReference type="AlphaFoldDB" id="A0A0F5J6F9"/>
<gene>
    <name evidence="4" type="ORF">HMPREF1535_03027</name>
</gene>
<dbReference type="InterPro" id="IPR011250">
    <property type="entry name" value="OMP/PagP_B-barrel"/>
</dbReference>
<proteinExistence type="predicted"/>
<feature type="signal peptide" evidence="2">
    <location>
        <begin position="1"/>
        <end position="26"/>
    </location>
</feature>
<dbReference type="SUPFAM" id="SSF56925">
    <property type="entry name" value="OMPA-like"/>
    <property type="match status" value="1"/>
</dbReference>
<protein>
    <recommendedName>
        <fullName evidence="3">Outer membrane protein beta-barrel domain-containing protein</fullName>
    </recommendedName>
</protein>
<sequence length="209" mass="23538">MKKINKSIKLVALLIACLAIPSLAGAQVVNNMYFNIDWDINSPFGNDFADKTSGWGAHGEAGYYVVPNFAVGAFISYHTNNKYIDRQTLNVSETSAITSDQQHSLFQLPFGAAFRYSFTREGQFEPYVSAKLGAEYSEMSTYMNVMKVYDRQWGFYVAPEVGMNIFFTPEKKFGLHVAAYYNYATNKSKVLTYSMDGINNWGVRFGVAF</sequence>
<dbReference type="PATRIC" id="fig|927665.4.peg.3112"/>
<dbReference type="RefSeq" id="WP_046146718.1">
    <property type="nucleotide sequence ID" value="NZ_KQ033913.1"/>
</dbReference>
<feature type="chain" id="PRO_5002488784" description="Outer membrane protein beta-barrel domain-containing protein" evidence="2">
    <location>
        <begin position="27"/>
        <end position="209"/>
    </location>
</feature>
<evidence type="ECO:0000256" key="1">
    <source>
        <dbReference type="ARBA" id="ARBA00022729"/>
    </source>
</evidence>
<dbReference type="STRING" id="927665.HMPREF1535_03027"/>
<keyword evidence="1 2" id="KW-0732">Signal</keyword>
<evidence type="ECO:0000256" key="2">
    <source>
        <dbReference type="SAM" id="SignalP"/>
    </source>
</evidence>
<dbReference type="HOGENOM" id="CLU_113281_0_0_10"/>
<dbReference type="Proteomes" id="UP000033047">
    <property type="component" value="Unassembled WGS sequence"/>
</dbReference>
<dbReference type="Gene3D" id="2.40.160.20">
    <property type="match status" value="1"/>
</dbReference>
<dbReference type="Pfam" id="PF13505">
    <property type="entry name" value="OMP_b-brl"/>
    <property type="match status" value="1"/>
</dbReference>
<dbReference type="InterPro" id="IPR027385">
    <property type="entry name" value="Beta-barrel_OMP"/>
</dbReference>
<evidence type="ECO:0000313" key="4">
    <source>
        <dbReference type="EMBL" id="KKB53486.1"/>
    </source>
</evidence>
<evidence type="ECO:0000313" key="5">
    <source>
        <dbReference type="Proteomes" id="UP000033047"/>
    </source>
</evidence>
<feature type="domain" description="Outer membrane protein beta-barrel" evidence="3">
    <location>
        <begin position="11"/>
        <end position="209"/>
    </location>
</feature>
<name>A0A0F5J6F9_9BACT</name>
<reference evidence="4 5" key="1">
    <citation type="submission" date="2013-04" db="EMBL/GenBank/DDBJ databases">
        <title>The Genome Sequence of Parabacteroides goldsteinii DSM 19448.</title>
        <authorList>
            <consortium name="The Broad Institute Genomics Platform"/>
            <person name="Earl A."/>
            <person name="Ward D."/>
            <person name="Feldgarden M."/>
            <person name="Gevers D."/>
            <person name="Martens E."/>
            <person name="Sakamoto M."/>
            <person name="Benno Y."/>
            <person name="Song Y."/>
            <person name="Liu C."/>
            <person name="Lee J."/>
            <person name="Bolanos M."/>
            <person name="Vaisanen M.L."/>
            <person name="Finegold S.M."/>
            <person name="Walker B."/>
            <person name="Young S."/>
            <person name="Zeng Q."/>
            <person name="Gargeya S."/>
            <person name="Fitzgerald M."/>
            <person name="Haas B."/>
            <person name="Abouelleil A."/>
            <person name="Allen A.W."/>
            <person name="Alvarado L."/>
            <person name="Arachchi H.M."/>
            <person name="Berlin A.M."/>
            <person name="Chapman S.B."/>
            <person name="Gainer-Dewar J."/>
            <person name="Goldberg J."/>
            <person name="Griggs A."/>
            <person name="Gujja S."/>
            <person name="Hansen M."/>
            <person name="Howarth C."/>
            <person name="Imamovic A."/>
            <person name="Ireland A."/>
            <person name="Larimer J."/>
            <person name="McCowan C."/>
            <person name="Murphy C."/>
            <person name="Pearson M."/>
            <person name="Poon T.W."/>
            <person name="Priest M."/>
            <person name="Roberts A."/>
            <person name="Saif S."/>
            <person name="Shea T."/>
            <person name="Sisk P."/>
            <person name="Sykes S."/>
            <person name="Wortman J."/>
            <person name="Nusbaum C."/>
            <person name="Birren B."/>
        </authorList>
    </citation>
    <scope>NUCLEOTIDE SEQUENCE [LARGE SCALE GENOMIC DNA]</scope>
    <source>
        <strain evidence="4 5">DSM 19448</strain>
    </source>
</reference>
<accession>A0A0F5J6F9</accession>